<gene>
    <name evidence="3" type="ORF">EHS24_005382</name>
</gene>
<keyword evidence="1" id="KW-0560">Oxidoreductase</keyword>
<evidence type="ECO:0000313" key="3">
    <source>
        <dbReference type="EMBL" id="RSH76636.1"/>
    </source>
</evidence>
<reference evidence="3 4" key="1">
    <citation type="submission" date="2018-11" db="EMBL/GenBank/DDBJ databases">
        <title>Genome sequence of Apiotrichum porosum DSM 27194.</title>
        <authorList>
            <person name="Aliyu H."/>
            <person name="Gorte O."/>
            <person name="Ochsenreither K."/>
        </authorList>
    </citation>
    <scope>NUCLEOTIDE SEQUENCE [LARGE SCALE GENOMIC DNA]</scope>
    <source>
        <strain evidence="3 4">DSM 27194</strain>
    </source>
</reference>
<dbReference type="PANTHER" id="PTHR43205:SF19">
    <property type="entry name" value="ENOYL REDUCTASE (ER) DOMAIN-CONTAINING PROTEIN"/>
    <property type="match status" value="1"/>
</dbReference>
<evidence type="ECO:0000313" key="4">
    <source>
        <dbReference type="Proteomes" id="UP000279236"/>
    </source>
</evidence>
<dbReference type="Gene3D" id="3.90.180.10">
    <property type="entry name" value="Medium-chain alcohol dehydrogenases, catalytic domain"/>
    <property type="match status" value="1"/>
</dbReference>
<dbReference type="CDD" id="cd05288">
    <property type="entry name" value="PGDH"/>
    <property type="match status" value="1"/>
</dbReference>
<dbReference type="AlphaFoldDB" id="A0A427XCS1"/>
<protein>
    <recommendedName>
        <fullName evidence="2">Enoyl reductase (ER) domain-containing protein</fullName>
    </recommendedName>
</protein>
<accession>A0A427XCS1</accession>
<keyword evidence="4" id="KW-1185">Reference proteome</keyword>
<feature type="domain" description="Enoyl reductase (ER)" evidence="2">
    <location>
        <begin position="20"/>
        <end position="340"/>
    </location>
</feature>
<dbReference type="Proteomes" id="UP000279236">
    <property type="component" value="Unassembled WGS sequence"/>
</dbReference>
<proteinExistence type="predicted"/>
<dbReference type="RefSeq" id="XP_028471783.1">
    <property type="nucleotide sequence ID" value="XM_028620908.1"/>
</dbReference>
<dbReference type="Gene3D" id="3.40.50.720">
    <property type="entry name" value="NAD(P)-binding Rossmann-like Domain"/>
    <property type="match status" value="1"/>
</dbReference>
<dbReference type="InterPro" id="IPR013149">
    <property type="entry name" value="ADH-like_C"/>
</dbReference>
<dbReference type="PANTHER" id="PTHR43205">
    <property type="entry name" value="PROSTAGLANDIN REDUCTASE"/>
    <property type="match status" value="1"/>
</dbReference>
<evidence type="ECO:0000256" key="1">
    <source>
        <dbReference type="ARBA" id="ARBA00023002"/>
    </source>
</evidence>
<name>A0A427XCS1_9TREE</name>
<dbReference type="Pfam" id="PF00107">
    <property type="entry name" value="ADH_zinc_N"/>
    <property type="match status" value="1"/>
</dbReference>
<dbReference type="GeneID" id="39589925"/>
<dbReference type="OrthoDB" id="809632at2759"/>
<dbReference type="InterPro" id="IPR036291">
    <property type="entry name" value="NAD(P)-bd_dom_sf"/>
</dbReference>
<dbReference type="FunFam" id="3.40.50.720:FF:000121">
    <property type="entry name" value="Prostaglandin reductase 2"/>
    <property type="match status" value="1"/>
</dbReference>
<dbReference type="Pfam" id="PF16884">
    <property type="entry name" value="ADH_N_2"/>
    <property type="match status" value="1"/>
</dbReference>
<dbReference type="EMBL" id="RSCE01000022">
    <property type="protein sequence ID" value="RSH76636.1"/>
    <property type="molecule type" value="Genomic_DNA"/>
</dbReference>
<evidence type="ECO:0000259" key="2">
    <source>
        <dbReference type="SMART" id="SM00829"/>
    </source>
</evidence>
<dbReference type="SUPFAM" id="SSF50129">
    <property type="entry name" value="GroES-like"/>
    <property type="match status" value="1"/>
</dbReference>
<dbReference type="GO" id="GO:0016628">
    <property type="term" value="F:oxidoreductase activity, acting on the CH-CH group of donors, NAD or NADP as acceptor"/>
    <property type="evidence" value="ECO:0007669"/>
    <property type="project" value="InterPro"/>
</dbReference>
<comment type="caution">
    <text evidence="3">The sequence shown here is derived from an EMBL/GenBank/DDBJ whole genome shotgun (WGS) entry which is preliminary data.</text>
</comment>
<sequence>MSLPTRRQVWILANPPSGPIQPDTFRLEEAALPEVKDGEVLIQVDYLSNDPAQRGMIQAGADPKRAYRPPLTAGQPMGGTAVGKVLASKSQKYAAGDVVTGRFGWTDYDVIPDSQIDGRAVSLASRMRRSPPLGMTSVTAYQGIFDILNVKPEHVVVISGAAGAVGSVAVQLAKKVVGAKRVVGIAGGKEKCDWVVSLGADACVDYKSPTFGADLKTALQDDDVDRYFDNVGGVVFDTLLTVMRTKSKIGVCGQISSYNGVVTPFPRFGEVIKNRLTIEGFLVLDFLKEWPAAVADLAKWVKEGKLSTTESETVVDASLADVPEVWQRLFKGENRGKLVTKIAH</sequence>
<dbReference type="InterPro" id="IPR045010">
    <property type="entry name" value="MDR_fam"/>
</dbReference>
<dbReference type="SMART" id="SM00829">
    <property type="entry name" value="PKS_ER"/>
    <property type="match status" value="1"/>
</dbReference>
<dbReference type="SUPFAM" id="SSF51735">
    <property type="entry name" value="NAD(P)-binding Rossmann-fold domains"/>
    <property type="match status" value="1"/>
</dbReference>
<organism evidence="3 4">
    <name type="scientific">Apiotrichum porosum</name>
    <dbReference type="NCBI Taxonomy" id="105984"/>
    <lineage>
        <taxon>Eukaryota</taxon>
        <taxon>Fungi</taxon>
        <taxon>Dikarya</taxon>
        <taxon>Basidiomycota</taxon>
        <taxon>Agaricomycotina</taxon>
        <taxon>Tremellomycetes</taxon>
        <taxon>Trichosporonales</taxon>
        <taxon>Trichosporonaceae</taxon>
        <taxon>Apiotrichum</taxon>
    </lineage>
</organism>
<dbReference type="InterPro" id="IPR020843">
    <property type="entry name" value="ER"/>
</dbReference>
<dbReference type="InterPro" id="IPR041694">
    <property type="entry name" value="ADH_N_2"/>
</dbReference>
<dbReference type="InterPro" id="IPR011032">
    <property type="entry name" value="GroES-like_sf"/>
</dbReference>